<evidence type="ECO:0000313" key="1">
    <source>
        <dbReference type="EMBL" id="RDH84305.1"/>
    </source>
</evidence>
<organism evidence="1 2">
    <name type="scientific">endosymbiont of Escarpia spicata</name>
    <dbReference type="NCBI Taxonomy" id="2200908"/>
    <lineage>
        <taxon>Bacteria</taxon>
        <taxon>Pseudomonadati</taxon>
        <taxon>Pseudomonadota</taxon>
        <taxon>Gammaproteobacteria</taxon>
        <taxon>sulfur-oxidizing symbionts</taxon>
    </lineage>
</organism>
<accession>A0A370DH87</accession>
<evidence type="ECO:0000313" key="2">
    <source>
        <dbReference type="Proteomes" id="UP000254771"/>
    </source>
</evidence>
<name>A0A370DH87_9GAMM</name>
<gene>
    <name evidence="1" type="ORF">DIZ78_12215</name>
</gene>
<protein>
    <submittedName>
        <fullName evidence="1">Uncharacterized protein</fullName>
    </submittedName>
</protein>
<keyword evidence="2" id="KW-1185">Reference proteome</keyword>
<comment type="caution">
    <text evidence="1">The sequence shown here is derived from an EMBL/GenBank/DDBJ whole genome shotgun (WGS) entry which is preliminary data.</text>
</comment>
<proteinExistence type="predicted"/>
<dbReference type="AlphaFoldDB" id="A0A370DH87"/>
<dbReference type="Proteomes" id="UP000254771">
    <property type="component" value="Unassembled WGS sequence"/>
</dbReference>
<reference evidence="1 2" key="1">
    <citation type="journal article" date="2018" name="ISME J.">
        <title>Endosymbiont genomes yield clues of tubeworm success.</title>
        <authorList>
            <person name="Li Y."/>
            <person name="Liles M.R."/>
            <person name="Halanych K.M."/>
        </authorList>
    </citation>
    <scope>NUCLEOTIDE SEQUENCE [LARGE SCALE GENOMIC DNA]</scope>
    <source>
        <strain evidence="1">A1462</strain>
    </source>
</reference>
<dbReference type="EMBL" id="QFXE01000015">
    <property type="protein sequence ID" value="RDH84305.1"/>
    <property type="molecule type" value="Genomic_DNA"/>
</dbReference>
<sequence>MRKRKEQLVYTSAWRVVLLAIIILCAATNGSAGIAYDLSSRPADSGIALGYDTDNPDLVCGIFRHEAKDGTVTIGDNDWLSPKGAGYFLGVKDRPYPFEVQGVVITGVKPGVYKKTNKTITVRDLYFRSIVQEDITIETIKEGKPDSYTSCFVKPISGRIGELTINGKPEELSDNDLSDGVISTKTGDRFQVFFKAQFLLHNQTIFLLPEH</sequence>